<dbReference type="GO" id="GO:0003677">
    <property type="term" value="F:DNA binding"/>
    <property type="evidence" value="ECO:0007669"/>
    <property type="project" value="InterPro"/>
</dbReference>
<dbReference type="EMBL" id="FAOZ01000002">
    <property type="protein sequence ID" value="CUU54124.1"/>
    <property type="molecule type" value="Genomic_DNA"/>
</dbReference>
<organism evidence="1 2">
    <name type="scientific">Parafrankia irregularis</name>
    <dbReference type="NCBI Taxonomy" id="795642"/>
    <lineage>
        <taxon>Bacteria</taxon>
        <taxon>Bacillati</taxon>
        <taxon>Actinomycetota</taxon>
        <taxon>Actinomycetes</taxon>
        <taxon>Frankiales</taxon>
        <taxon>Frankiaceae</taxon>
        <taxon>Parafrankia</taxon>
    </lineage>
</organism>
<dbReference type="AlphaFoldDB" id="A0A0S4QHB1"/>
<name>A0A0S4QHB1_9ACTN</name>
<dbReference type="SUPFAM" id="SSF47413">
    <property type="entry name" value="lambda repressor-like DNA-binding domains"/>
    <property type="match status" value="1"/>
</dbReference>
<dbReference type="RefSeq" id="WP_091271396.1">
    <property type="nucleotide sequence ID" value="NZ_FAOZ01000002.1"/>
</dbReference>
<evidence type="ECO:0000313" key="2">
    <source>
        <dbReference type="Proteomes" id="UP000198802"/>
    </source>
</evidence>
<sequence length="318" mass="35107">MAQPAPPHTVSPELLARDDFRAACEAMDFGTIFRLMRKYDGASQDRVSSPVRGLTQSRVSRVMPGETRITTLDLVERIADALRIPGAYFRLAPRPWEATSPATVAETAAPASPTPVIPGQPAGPVPAVASGDIEDRSLSIDIDVADDGWATLTYRHEIYNGTDTAFTRLNRELWFETTRGPLDIEALPTPDRNIIIQRVHDTALSARFACQIFPAIQPGESATVGYRGTGGRFVYDHYWRQSIVRPTGLFTIRLRHQGVTALTRCSATEDRPDGSEVTATESLSIARDENGIVIELTRRNLRPNQFVTLRWDTPHAST</sequence>
<gene>
    <name evidence="1" type="ORF">Ga0074812_102127</name>
</gene>
<dbReference type="InterPro" id="IPR010982">
    <property type="entry name" value="Lambda_DNA-bd_dom_sf"/>
</dbReference>
<protein>
    <recommendedName>
        <fullName evidence="3">Helix-turn-helix domain-containing protein</fullName>
    </recommendedName>
</protein>
<keyword evidence="2" id="KW-1185">Reference proteome</keyword>
<reference evidence="2" key="1">
    <citation type="submission" date="2015-11" db="EMBL/GenBank/DDBJ databases">
        <authorList>
            <person name="Varghese N."/>
        </authorList>
    </citation>
    <scope>NUCLEOTIDE SEQUENCE [LARGE SCALE GENOMIC DNA]</scope>
    <source>
        <strain evidence="2">DSM 45899</strain>
    </source>
</reference>
<accession>A0A0S4QHB1</accession>
<proteinExistence type="predicted"/>
<dbReference type="Proteomes" id="UP000198802">
    <property type="component" value="Unassembled WGS sequence"/>
</dbReference>
<evidence type="ECO:0008006" key="3">
    <source>
        <dbReference type="Google" id="ProtNLM"/>
    </source>
</evidence>
<evidence type="ECO:0000313" key="1">
    <source>
        <dbReference type="EMBL" id="CUU54124.1"/>
    </source>
</evidence>